<keyword evidence="3" id="KW-1185">Reference proteome</keyword>
<sequence>MLGFLLLWALGFDQPVEARAEKTEEGNGLVYFGNGPFAHLQHDFANLELEKRVFKRNLSQVTSLAGYAGSEPRVGGVCYNTSDERDHAKLGFAEVTAVRVAGEDQFRYLVSHFLKTFHGPEGARDRPQPEQKGLQFRSCIGIPGGREGTLFSTIQRENANFSMDLRVGGGKDPDAFNVIWIYDTTSFPFLRAEQYLQFVRDSDDDDDKKYHGCLRNLQLHQGVIEPTGCPEWSPPGTQVSDCSDKPKTMPELCRPSHGHLSPSLRWGISADLKVGPFTAEAVCCANHRFAEEPHFWSQNAAFVAAAKAATEKNPLVFFDSACDVPLFKAPVGRNTSQWLEESAHGWPSFRSQEMVSENLVTFAGGEVQSRCGTHLGHNLPDAKGDRYCIDLVCIAGEEASVLAGKPSMQNSEFEVYFGCGRFNHVQHEFVLTEVEDLHRGETSPITARAAYAGSKTVGDKGMVCFHNSQQIADYEDLGHAQ</sequence>
<feature type="non-terminal residue" evidence="2">
    <location>
        <position position="481"/>
    </location>
</feature>
<dbReference type="Proteomes" id="UP001642464">
    <property type="component" value="Unassembled WGS sequence"/>
</dbReference>
<evidence type="ECO:0000313" key="2">
    <source>
        <dbReference type="EMBL" id="CAK9079959.1"/>
    </source>
</evidence>
<proteinExistence type="predicted"/>
<gene>
    <name evidence="2" type="ORF">SCF082_LOCUS38141</name>
</gene>
<protein>
    <recommendedName>
        <fullName evidence="4">Peptide-methionine (S)-S-oxide reductase</fullName>
    </recommendedName>
</protein>
<evidence type="ECO:0000256" key="1">
    <source>
        <dbReference type="SAM" id="SignalP"/>
    </source>
</evidence>
<reference evidence="2 3" key="1">
    <citation type="submission" date="2024-02" db="EMBL/GenBank/DDBJ databases">
        <authorList>
            <person name="Chen Y."/>
            <person name="Shah S."/>
            <person name="Dougan E. K."/>
            <person name="Thang M."/>
            <person name="Chan C."/>
        </authorList>
    </citation>
    <scope>NUCLEOTIDE SEQUENCE [LARGE SCALE GENOMIC DNA]</scope>
</reference>
<dbReference type="EMBL" id="CAXAMM010038672">
    <property type="protein sequence ID" value="CAK9079959.1"/>
    <property type="molecule type" value="Genomic_DNA"/>
</dbReference>
<feature type="signal peptide" evidence="1">
    <location>
        <begin position="1"/>
        <end position="18"/>
    </location>
</feature>
<keyword evidence="1" id="KW-0732">Signal</keyword>
<dbReference type="SUPFAM" id="SSF51316">
    <property type="entry name" value="Mss4-like"/>
    <property type="match status" value="1"/>
</dbReference>
<evidence type="ECO:0008006" key="4">
    <source>
        <dbReference type="Google" id="ProtNLM"/>
    </source>
</evidence>
<feature type="chain" id="PRO_5047515503" description="Peptide-methionine (S)-S-oxide reductase" evidence="1">
    <location>
        <begin position="19"/>
        <end position="481"/>
    </location>
</feature>
<organism evidence="2 3">
    <name type="scientific">Durusdinium trenchii</name>
    <dbReference type="NCBI Taxonomy" id="1381693"/>
    <lineage>
        <taxon>Eukaryota</taxon>
        <taxon>Sar</taxon>
        <taxon>Alveolata</taxon>
        <taxon>Dinophyceae</taxon>
        <taxon>Suessiales</taxon>
        <taxon>Symbiodiniaceae</taxon>
        <taxon>Durusdinium</taxon>
    </lineage>
</organism>
<name>A0ABP0PYS3_9DINO</name>
<evidence type="ECO:0000313" key="3">
    <source>
        <dbReference type="Proteomes" id="UP001642464"/>
    </source>
</evidence>
<dbReference type="InterPro" id="IPR011057">
    <property type="entry name" value="Mss4-like_sf"/>
</dbReference>
<dbReference type="Gene3D" id="3.30.1060.10">
    <property type="entry name" value="Peptide methionine sulphoxide reductase MsrA"/>
    <property type="match status" value="1"/>
</dbReference>
<accession>A0ABP0PYS3</accession>
<comment type="caution">
    <text evidence="2">The sequence shown here is derived from an EMBL/GenBank/DDBJ whole genome shotgun (WGS) entry which is preliminary data.</text>
</comment>
<dbReference type="Gene3D" id="2.170.150.20">
    <property type="entry name" value="Peptide methionine sulfoxide reductase"/>
    <property type="match status" value="1"/>
</dbReference>
<dbReference type="InterPro" id="IPR036509">
    <property type="entry name" value="Met_Sox_Rdtase_MsrA_sf"/>
</dbReference>